<evidence type="ECO:0000256" key="1">
    <source>
        <dbReference type="SAM" id="MobiDB-lite"/>
    </source>
</evidence>
<dbReference type="EMBL" id="BGZK01000085">
    <property type="protein sequence ID" value="GBP17160.1"/>
    <property type="molecule type" value="Genomic_DNA"/>
</dbReference>
<feature type="region of interest" description="Disordered" evidence="1">
    <location>
        <begin position="112"/>
        <end position="140"/>
    </location>
</feature>
<name>A0A4C1TT16_EUMVA</name>
<keyword evidence="2" id="KW-1133">Transmembrane helix</keyword>
<dbReference type="AlphaFoldDB" id="A0A4C1TT16"/>
<evidence type="ECO:0000313" key="4">
    <source>
        <dbReference type="Proteomes" id="UP000299102"/>
    </source>
</evidence>
<keyword evidence="2" id="KW-0812">Transmembrane</keyword>
<sequence>MRTAAAVAIHQIKSMLIRLSRAHCARQWRPEEIVACPADGSYKRGRINKSAGQHTNEYVYEFYFNSPKARVIDCHSLNGEDNTPMRPSSHETSVIGVANRFISVMAEYQPTRADPSRAESSRVPSAADDFTADSRDDSSSYTCARPNLASLLGLFPTVFAFIHSLVATIFALYMGR</sequence>
<protein>
    <submittedName>
        <fullName evidence="3">Uncharacterized protein</fullName>
    </submittedName>
</protein>
<proteinExistence type="predicted"/>
<keyword evidence="2" id="KW-0472">Membrane</keyword>
<feature type="transmembrane region" description="Helical" evidence="2">
    <location>
        <begin position="148"/>
        <end position="173"/>
    </location>
</feature>
<reference evidence="3 4" key="1">
    <citation type="journal article" date="2019" name="Commun. Biol.">
        <title>The bagworm genome reveals a unique fibroin gene that provides high tensile strength.</title>
        <authorList>
            <person name="Kono N."/>
            <person name="Nakamura H."/>
            <person name="Ohtoshi R."/>
            <person name="Tomita M."/>
            <person name="Numata K."/>
            <person name="Arakawa K."/>
        </authorList>
    </citation>
    <scope>NUCLEOTIDE SEQUENCE [LARGE SCALE GENOMIC DNA]</scope>
</reference>
<keyword evidence="4" id="KW-1185">Reference proteome</keyword>
<accession>A0A4C1TT16</accession>
<comment type="caution">
    <text evidence="3">The sequence shown here is derived from an EMBL/GenBank/DDBJ whole genome shotgun (WGS) entry which is preliminary data.</text>
</comment>
<evidence type="ECO:0000313" key="3">
    <source>
        <dbReference type="EMBL" id="GBP17160.1"/>
    </source>
</evidence>
<gene>
    <name evidence="3" type="ORF">EVAR_17284_1</name>
</gene>
<evidence type="ECO:0000256" key="2">
    <source>
        <dbReference type="SAM" id="Phobius"/>
    </source>
</evidence>
<dbReference type="Proteomes" id="UP000299102">
    <property type="component" value="Unassembled WGS sequence"/>
</dbReference>
<organism evidence="3 4">
    <name type="scientific">Eumeta variegata</name>
    <name type="common">Bagworm moth</name>
    <name type="synonym">Eumeta japonica</name>
    <dbReference type="NCBI Taxonomy" id="151549"/>
    <lineage>
        <taxon>Eukaryota</taxon>
        <taxon>Metazoa</taxon>
        <taxon>Ecdysozoa</taxon>
        <taxon>Arthropoda</taxon>
        <taxon>Hexapoda</taxon>
        <taxon>Insecta</taxon>
        <taxon>Pterygota</taxon>
        <taxon>Neoptera</taxon>
        <taxon>Endopterygota</taxon>
        <taxon>Lepidoptera</taxon>
        <taxon>Glossata</taxon>
        <taxon>Ditrysia</taxon>
        <taxon>Tineoidea</taxon>
        <taxon>Psychidae</taxon>
        <taxon>Oiketicinae</taxon>
        <taxon>Eumeta</taxon>
    </lineage>
</organism>